<reference evidence="2" key="1">
    <citation type="journal article" date="2004" name="Environ. Microbiol.">
        <title>The genome of Desulfotalea psychrophila, a sulfate-reducing bacterium from permanently cold Arctic sediments.</title>
        <authorList>
            <person name="Rabus R."/>
            <person name="Ruepp A."/>
            <person name="Frickey T."/>
            <person name="Rattei T."/>
            <person name="Fartmann B."/>
            <person name="Stark M."/>
            <person name="Bauer M."/>
            <person name="Zibat A."/>
            <person name="Lombardot T."/>
            <person name="Becker I."/>
            <person name="Amann J."/>
            <person name="Gellner K."/>
            <person name="Teeling H."/>
            <person name="Leuschner W.D."/>
            <person name="Gloeckner F.-O."/>
            <person name="Lupas A.N."/>
            <person name="Amann R."/>
            <person name="Klenk H.-P."/>
        </authorList>
    </citation>
    <scope>NUCLEOTIDE SEQUENCE [LARGE SCALE GENOMIC DNA]</scope>
    <source>
        <strain evidence="2">DSM 12343 / LSv54</strain>
    </source>
</reference>
<dbReference type="EMBL" id="CR522870">
    <property type="protein sequence ID" value="CAG35715.1"/>
    <property type="molecule type" value="Genomic_DNA"/>
</dbReference>
<gene>
    <name evidence="1" type="ordered locus">DP0986</name>
</gene>
<sequence length="98" mass="10889">MKVGGSLRPDTVRPPFFLVTDRPSCPHSLLAQANFSGKSVAIDHYTISISTQRTKYITNNRSYTSLCSQKEKIPILYALASARSPPKNTPVRLVLQLQ</sequence>
<organism evidence="1 2">
    <name type="scientific">Desulfotalea psychrophila (strain LSv54 / DSM 12343)</name>
    <dbReference type="NCBI Taxonomy" id="177439"/>
    <lineage>
        <taxon>Bacteria</taxon>
        <taxon>Pseudomonadati</taxon>
        <taxon>Thermodesulfobacteriota</taxon>
        <taxon>Desulfobulbia</taxon>
        <taxon>Desulfobulbales</taxon>
        <taxon>Desulfocapsaceae</taxon>
        <taxon>Desulfotalea</taxon>
    </lineage>
</organism>
<keyword evidence="2" id="KW-1185">Reference proteome</keyword>
<evidence type="ECO:0000313" key="1">
    <source>
        <dbReference type="EMBL" id="CAG35715.1"/>
    </source>
</evidence>
<dbReference type="KEGG" id="dps:DP0986"/>
<evidence type="ECO:0000313" key="2">
    <source>
        <dbReference type="Proteomes" id="UP000000602"/>
    </source>
</evidence>
<accession>Q6APK9</accession>
<dbReference type="AlphaFoldDB" id="Q6APK9"/>
<proteinExistence type="predicted"/>
<dbReference type="HOGENOM" id="CLU_2329212_0_0_7"/>
<dbReference type="STRING" id="177439.DP0986"/>
<protein>
    <submittedName>
        <fullName evidence="1">Uncharacterized protein</fullName>
    </submittedName>
</protein>
<dbReference type="Proteomes" id="UP000000602">
    <property type="component" value="Chromosome"/>
</dbReference>
<name>Q6APK9_DESPS</name>